<keyword evidence="2" id="KW-1185">Reference proteome</keyword>
<comment type="caution">
    <text evidence="1">The sequence shown here is derived from an EMBL/GenBank/DDBJ whole genome shotgun (WGS) entry which is preliminary data.</text>
</comment>
<name>A0AAW0DL90_9AGAR</name>
<evidence type="ECO:0000313" key="2">
    <source>
        <dbReference type="Proteomes" id="UP001362999"/>
    </source>
</evidence>
<accession>A0AAW0DL90</accession>
<proteinExistence type="predicted"/>
<protein>
    <submittedName>
        <fullName evidence="1">Uncharacterized protein</fullName>
    </submittedName>
</protein>
<dbReference type="EMBL" id="JAWWNJ010000007">
    <property type="protein sequence ID" value="KAK7051843.1"/>
    <property type="molecule type" value="Genomic_DNA"/>
</dbReference>
<evidence type="ECO:0000313" key="1">
    <source>
        <dbReference type="EMBL" id="KAK7051843.1"/>
    </source>
</evidence>
<gene>
    <name evidence="1" type="ORF">R3P38DRAFT_2762316</name>
</gene>
<sequence>MSSSRERGFRVLRTPSTLPTVVTAAGPRSGAISFTGRIAVRYGTVFLTSVKLEVSSTFKFITGCFVVCRPPSPFPSNQKILRCAALVITTKIRDQNSIFERPASDALRWPSENFLPAARGNSSKPRPPFRNLRIRFPASKALSSAVFCAHQRRSKFSPLRGSVYSFKLSGAQVWTWDFKFHGFHADLKFTRHTSGPLPRVIPVPDQRRSETLKQAGKRASCGSKNHFFFSVVCK</sequence>
<organism evidence="1 2">
    <name type="scientific">Favolaschia claudopus</name>
    <dbReference type="NCBI Taxonomy" id="2862362"/>
    <lineage>
        <taxon>Eukaryota</taxon>
        <taxon>Fungi</taxon>
        <taxon>Dikarya</taxon>
        <taxon>Basidiomycota</taxon>
        <taxon>Agaricomycotina</taxon>
        <taxon>Agaricomycetes</taxon>
        <taxon>Agaricomycetidae</taxon>
        <taxon>Agaricales</taxon>
        <taxon>Marasmiineae</taxon>
        <taxon>Mycenaceae</taxon>
        <taxon>Favolaschia</taxon>
    </lineage>
</organism>
<dbReference type="Proteomes" id="UP001362999">
    <property type="component" value="Unassembled WGS sequence"/>
</dbReference>
<dbReference type="AlphaFoldDB" id="A0AAW0DL90"/>
<reference evidence="1 2" key="1">
    <citation type="journal article" date="2024" name="J Genomics">
        <title>Draft genome sequencing and assembly of Favolaschia claudopus CIRM-BRFM 2984 isolated from oak limbs.</title>
        <authorList>
            <person name="Navarro D."/>
            <person name="Drula E."/>
            <person name="Chaduli D."/>
            <person name="Cazenave R."/>
            <person name="Ahrendt S."/>
            <person name="Wang J."/>
            <person name="Lipzen A."/>
            <person name="Daum C."/>
            <person name="Barry K."/>
            <person name="Grigoriev I.V."/>
            <person name="Favel A."/>
            <person name="Rosso M.N."/>
            <person name="Martin F."/>
        </authorList>
    </citation>
    <scope>NUCLEOTIDE SEQUENCE [LARGE SCALE GENOMIC DNA]</scope>
    <source>
        <strain evidence="1 2">CIRM-BRFM 2984</strain>
    </source>
</reference>